<evidence type="ECO:0000313" key="1">
    <source>
        <dbReference type="EMBL" id="MBX68057.1"/>
    </source>
</evidence>
<protein>
    <submittedName>
        <fullName evidence="1">Uncharacterized protein</fullName>
    </submittedName>
</protein>
<name>A0A2P2QME8_RHIMU</name>
<reference evidence="1" key="1">
    <citation type="submission" date="2018-02" db="EMBL/GenBank/DDBJ databases">
        <title>Rhizophora mucronata_Transcriptome.</title>
        <authorList>
            <person name="Meera S.P."/>
            <person name="Sreeshan A."/>
            <person name="Augustine A."/>
        </authorList>
    </citation>
    <scope>NUCLEOTIDE SEQUENCE</scope>
    <source>
        <tissue evidence="1">Leaf</tissue>
    </source>
</reference>
<organism evidence="1">
    <name type="scientific">Rhizophora mucronata</name>
    <name type="common">Asiatic mangrove</name>
    <dbReference type="NCBI Taxonomy" id="61149"/>
    <lineage>
        <taxon>Eukaryota</taxon>
        <taxon>Viridiplantae</taxon>
        <taxon>Streptophyta</taxon>
        <taxon>Embryophyta</taxon>
        <taxon>Tracheophyta</taxon>
        <taxon>Spermatophyta</taxon>
        <taxon>Magnoliopsida</taxon>
        <taxon>eudicotyledons</taxon>
        <taxon>Gunneridae</taxon>
        <taxon>Pentapetalae</taxon>
        <taxon>rosids</taxon>
        <taxon>fabids</taxon>
        <taxon>Malpighiales</taxon>
        <taxon>Rhizophoraceae</taxon>
        <taxon>Rhizophora</taxon>
    </lineage>
</organism>
<accession>A0A2P2QME8</accession>
<proteinExistence type="predicted"/>
<sequence>MIDMIYLKISHTEEMLKTSPAPGRRSKVERMFL</sequence>
<dbReference type="EMBL" id="GGEC01087573">
    <property type="protein sequence ID" value="MBX68057.1"/>
    <property type="molecule type" value="Transcribed_RNA"/>
</dbReference>
<dbReference type="AlphaFoldDB" id="A0A2P2QME8"/>